<dbReference type="Proteomes" id="UP000272528">
    <property type="component" value="Chromosome"/>
</dbReference>
<dbReference type="PROSITE" id="PS51257">
    <property type="entry name" value="PROKAR_LIPOPROTEIN"/>
    <property type="match status" value="1"/>
</dbReference>
<dbReference type="AlphaFoldDB" id="A0A3Q8XA06"/>
<dbReference type="InterPro" id="IPR019076">
    <property type="entry name" value="Spore_lipoprot_YhcN/YlaJ-like"/>
</dbReference>
<feature type="compositionally biased region" description="Polar residues" evidence="1">
    <location>
        <begin position="215"/>
        <end position="225"/>
    </location>
</feature>
<evidence type="ECO:0000313" key="4">
    <source>
        <dbReference type="Proteomes" id="UP000272528"/>
    </source>
</evidence>
<dbReference type="OrthoDB" id="1707228at2"/>
<evidence type="ECO:0000256" key="1">
    <source>
        <dbReference type="SAM" id="MobiDB-lite"/>
    </source>
</evidence>
<keyword evidence="4" id="KW-1185">Reference proteome</keyword>
<feature type="compositionally biased region" description="Polar residues" evidence="1">
    <location>
        <begin position="176"/>
        <end position="206"/>
    </location>
</feature>
<evidence type="ECO:0008006" key="5">
    <source>
        <dbReference type="Google" id="ProtNLM"/>
    </source>
</evidence>
<feature type="region of interest" description="Disordered" evidence="1">
    <location>
        <begin position="164"/>
        <end position="225"/>
    </location>
</feature>
<protein>
    <recommendedName>
        <fullName evidence="5">YhcN/YlaJ family sporulation lipoprotein</fullName>
    </recommendedName>
</protein>
<reference evidence="4" key="1">
    <citation type="submission" date="2018-12" db="EMBL/GenBank/DDBJ databases">
        <title>Genome sequence of Peanibacillus sp.</title>
        <authorList>
            <person name="Subramani G."/>
            <person name="Srinivasan S."/>
            <person name="Kim M.K."/>
        </authorList>
    </citation>
    <scope>NUCLEOTIDE SEQUENCE [LARGE SCALE GENOMIC DNA]</scope>
    <source>
        <strain evidence="4">18JY67-1</strain>
    </source>
</reference>
<accession>A0A3Q8XA06</accession>
<evidence type="ECO:0000256" key="2">
    <source>
        <dbReference type="SAM" id="SignalP"/>
    </source>
</evidence>
<dbReference type="KEGG" id="palb:EJC50_25995"/>
<gene>
    <name evidence="3" type="ORF">EJC50_25995</name>
</gene>
<feature type="signal peptide" evidence="2">
    <location>
        <begin position="1"/>
        <end position="19"/>
    </location>
</feature>
<dbReference type="EMBL" id="CP034437">
    <property type="protein sequence ID" value="AZN42755.1"/>
    <property type="molecule type" value="Genomic_DNA"/>
</dbReference>
<name>A0A3Q8XA06_9BACL</name>
<sequence>MKRRMGHMQRKFAMLAAGAMLTTMLTGCMDNKQGDLGNRNIRGNSVAYDMNGNRIIHSRFANDQMNEMNRVDGHRLNSNNIVGLHKNYRLEMSDSIAKRLEAMPEVNKAYVMLTDNNAYVAVSFKDHNVSAKGTRAMNYAQTPMPLSRTQQAYQRPYMKIMSSGTSLSMSSKGKTRASSISSPNMKTKNFSMRSVPLSTPTRTMPPTINRVRPYSSPNSAPLNNTSMVTGDLKSRIASEVKSMAPQINEVYVSANPDFVDRMTGYMNDVRLGHPIQGFIAEFNAMVDRIFPARK</sequence>
<evidence type="ECO:0000313" key="3">
    <source>
        <dbReference type="EMBL" id="AZN42755.1"/>
    </source>
</evidence>
<keyword evidence="2" id="KW-0732">Signal</keyword>
<feature type="chain" id="PRO_5038479335" description="YhcN/YlaJ family sporulation lipoprotein" evidence="2">
    <location>
        <begin position="20"/>
        <end position="294"/>
    </location>
</feature>
<organism evidence="3 4">
    <name type="scientific">Paenibacillus albus</name>
    <dbReference type="NCBI Taxonomy" id="2495582"/>
    <lineage>
        <taxon>Bacteria</taxon>
        <taxon>Bacillati</taxon>
        <taxon>Bacillota</taxon>
        <taxon>Bacilli</taxon>
        <taxon>Bacillales</taxon>
        <taxon>Paenibacillaceae</taxon>
        <taxon>Paenibacillus</taxon>
    </lineage>
</organism>
<dbReference type="Pfam" id="PF09580">
    <property type="entry name" value="Spore_YhcN_YlaJ"/>
    <property type="match status" value="2"/>
</dbReference>
<proteinExistence type="predicted"/>